<dbReference type="PANTHER" id="PTHR24028:SF328">
    <property type="entry name" value="CADHERIN-3"/>
    <property type="match status" value="1"/>
</dbReference>
<dbReference type="InterPro" id="IPR050174">
    <property type="entry name" value="Protocadherin/Cadherin-CA"/>
</dbReference>
<keyword evidence="4" id="KW-0325">Glycoprotein</keyword>
<dbReference type="InterPro" id="IPR041690">
    <property type="entry name" value="Cadherin_5"/>
</dbReference>
<dbReference type="InterPro" id="IPR015919">
    <property type="entry name" value="Cadherin-like_sf"/>
</dbReference>
<evidence type="ECO:0000313" key="8">
    <source>
        <dbReference type="Proteomes" id="UP000318081"/>
    </source>
</evidence>
<gene>
    <name evidence="7" type="ORF">TBK1r_53860</name>
</gene>
<dbReference type="Pfam" id="PF17892">
    <property type="entry name" value="Cadherin_5"/>
    <property type="match status" value="1"/>
</dbReference>
<keyword evidence="2" id="KW-0812">Transmembrane</keyword>
<feature type="region of interest" description="Disordered" evidence="5">
    <location>
        <begin position="1"/>
        <end position="45"/>
    </location>
</feature>
<keyword evidence="3" id="KW-1133">Transmembrane helix</keyword>
<name>A0ABX5XXD9_9BACT</name>
<evidence type="ECO:0000313" key="7">
    <source>
        <dbReference type="EMBL" id="QDV86367.1"/>
    </source>
</evidence>
<reference evidence="7 8" key="1">
    <citation type="submission" date="2019-02" db="EMBL/GenBank/DDBJ databases">
        <title>Deep-cultivation of Planctomycetes and their phenomic and genomic characterization uncovers novel biology.</title>
        <authorList>
            <person name="Wiegand S."/>
            <person name="Jogler M."/>
            <person name="Boedeker C."/>
            <person name="Pinto D."/>
            <person name="Vollmers J."/>
            <person name="Rivas-Marin E."/>
            <person name="Kohn T."/>
            <person name="Peeters S.H."/>
            <person name="Heuer A."/>
            <person name="Rast P."/>
            <person name="Oberbeckmann S."/>
            <person name="Bunk B."/>
            <person name="Jeske O."/>
            <person name="Meyerdierks A."/>
            <person name="Storesund J.E."/>
            <person name="Kallscheuer N."/>
            <person name="Luecker S."/>
            <person name="Lage O.M."/>
            <person name="Pohl T."/>
            <person name="Merkel B.J."/>
            <person name="Hornburger P."/>
            <person name="Mueller R.-W."/>
            <person name="Bruemmer F."/>
            <person name="Labrenz M."/>
            <person name="Spormann A.M."/>
            <person name="Op den Camp H."/>
            <person name="Overmann J."/>
            <person name="Amann R."/>
            <person name="Jetten M.S.M."/>
            <person name="Mascher T."/>
            <person name="Medema M.H."/>
            <person name="Devos D.P."/>
            <person name="Kaster A.-K."/>
            <person name="Ovreas L."/>
            <person name="Rohde M."/>
            <person name="Galperin M.Y."/>
            <person name="Jogler C."/>
        </authorList>
    </citation>
    <scope>NUCLEOTIDE SEQUENCE [LARGE SCALE GENOMIC DNA]</scope>
    <source>
        <strain evidence="7 8">TBK1r</strain>
    </source>
</reference>
<dbReference type="CDD" id="cd11304">
    <property type="entry name" value="Cadherin_repeat"/>
    <property type="match status" value="2"/>
</dbReference>
<dbReference type="Gene3D" id="2.60.40.60">
    <property type="entry name" value="Cadherins"/>
    <property type="match status" value="1"/>
</dbReference>
<feature type="domain" description="Cadherin" evidence="6">
    <location>
        <begin position="683"/>
        <end position="814"/>
    </location>
</feature>
<dbReference type="SUPFAM" id="SSF49313">
    <property type="entry name" value="Cadherin-like"/>
    <property type="match status" value="1"/>
</dbReference>
<dbReference type="SUPFAM" id="SSF117074">
    <property type="entry name" value="Hypothetical protein PA1324"/>
    <property type="match status" value="1"/>
</dbReference>
<proteinExistence type="predicted"/>
<dbReference type="CDD" id="cd14256">
    <property type="entry name" value="Dockerin_I"/>
    <property type="match status" value="1"/>
</dbReference>
<evidence type="ECO:0000256" key="1">
    <source>
        <dbReference type="ARBA" id="ARBA00004167"/>
    </source>
</evidence>
<evidence type="ECO:0000259" key="6">
    <source>
        <dbReference type="PROSITE" id="PS50268"/>
    </source>
</evidence>
<dbReference type="Proteomes" id="UP000318081">
    <property type="component" value="Chromosome"/>
</dbReference>
<feature type="compositionally biased region" description="Polar residues" evidence="5">
    <location>
        <begin position="1027"/>
        <end position="1040"/>
    </location>
</feature>
<dbReference type="PANTHER" id="PTHR24028">
    <property type="entry name" value="CADHERIN-87A"/>
    <property type="match status" value="1"/>
</dbReference>
<keyword evidence="8" id="KW-1185">Reference proteome</keyword>
<dbReference type="InterPro" id="IPR002105">
    <property type="entry name" value="Dockerin_1_rpt"/>
</dbReference>
<feature type="compositionally biased region" description="Polar residues" evidence="5">
    <location>
        <begin position="977"/>
        <end position="986"/>
    </location>
</feature>
<dbReference type="EMBL" id="CP036432">
    <property type="protein sequence ID" value="QDV86367.1"/>
    <property type="molecule type" value="Genomic_DNA"/>
</dbReference>
<dbReference type="Gene3D" id="1.10.1330.10">
    <property type="entry name" value="Dockerin domain"/>
    <property type="match status" value="1"/>
</dbReference>
<protein>
    <submittedName>
        <fullName evidence="7">Dockerin type I repeat protein</fullName>
    </submittedName>
</protein>
<dbReference type="InterPro" id="IPR036439">
    <property type="entry name" value="Dockerin_dom_sf"/>
</dbReference>
<comment type="subcellular location">
    <subcellularLocation>
        <location evidence="1">Membrane</location>
        <topology evidence="1">Single-pass membrane protein</topology>
    </subcellularLocation>
</comment>
<accession>A0ABX5XXD9</accession>
<evidence type="ECO:0000256" key="5">
    <source>
        <dbReference type="SAM" id="MobiDB-lite"/>
    </source>
</evidence>
<evidence type="ECO:0000256" key="3">
    <source>
        <dbReference type="ARBA" id="ARBA00022989"/>
    </source>
</evidence>
<feature type="region of interest" description="Disordered" evidence="5">
    <location>
        <begin position="977"/>
        <end position="1048"/>
    </location>
</feature>
<organism evidence="7 8">
    <name type="scientific">Stieleria magnilauensis</name>
    <dbReference type="NCBI Taxonomy" id="2527963"/>
    <lineage>
        <taxon>Bacteria</taxon>
        <taxon>Pseudomonadati</taxon>
        <taxon>Planctomycetota</taxon>
        <taxon>Planctomycetia</taxon>
        <taxon>Pirellulales</taxon>
        <taxon>Pirellulaceae</taxon>
        <taxon>Stieleria</taxon>
    </lineage>
</organism>
<dbReference type="Pfam" id="PF00404">
    <property type="entry name" value="Dockerin_1"/>
    <property type="match status" value="1"/>
</dbReference>
<dbReference type="SUPFAM" id="SSF63446">
    <property type="entry name" value="Type I dockerin domain"/>
    <property type="match status" value="1"/>
</dbReference>
<dbReference type="Gene3D" id="2.60.40.3440">
    <property type="match status" value="1"/>
</dbReference>
<keyword evidence="3" id="KW-0472">Membrane</keyword>
<evidence type="ECO:0000256" key="2">
    <source>
        <dbReference type="ARBA" id="ARBA00022692"/>
    </source>
</evidence>
<sequence length="1105" mass="117562">MGSRRRSTKGSNASNRSRRLDAGISQQEGGDESATGERELKKARSSRRRRRLIFESLGQRRLLAVISGSVYHDLDGSMRPDPSEVRLDSRLAYIDANENANLDPGEPYAIGDDQGQFRFDDLAAGTYPVRLFDGSQQQRQTFPVGAVQTPLPASFQSPIDAILAGNQLGVLTEDTLVQVDTAGTRTSQVPLSFTATALVTATANGPTGGVSASIITGTFAEVGQQRSGIWLVPAGGEGPRLIQYSADPRAFAAPQSAVGADGNGVVIAAGSEQGDPGTIHTLRITPSSSGDLPVYAQVTPTRVTVPASTQVLASVHSVDLSTAPGEIGSRSVMAWPQVATTGSMAAGEDGFTPALMATLWSNEAASWISGTETVIVGATELLSFDDALGLLAVRYSEGDVGILDVDAGFAPLHRFAPMPGPSSFIPGQEAIATVTSRDSGFVLLLHDIRDGELLTSLPIETESMGNPVGIVPGPSLDSLFLLGDSGTSSVKLNQPVAHRVVVERDDDEVEIEFGVQVDGENDHPSVPDRFNASIREDATFEIDASEIAALVADANRDRLISLIVEEPAHGSVTLRPDGGLKYQPDADYNGIDSFSVRFHDGQAPSQPIQFSVSIAPQPDLPRGIRLLGDGVPEHAQGRYEVGALHIDDADINNDYDLEVYDPRFMIEDGMLVFVNGGLDYEVEPEIYLLVAGFDRDAGQYFSHDLVVPVLDENDPVMDLMAYYTMVMENDEQAFVAELEAFDQDRGQTLTFSVDDERFVVHGDRLSLKEGESIDYEAESVVVLTVTASDNAGSTTSTEMRVPIVDVPEAVTEITLSNQTVMELESGAEVGDVHLDGLAAADSYELTVDDPRFEIDGSQLKLLDDRFVRRSAAEQIELTITAQDTSAVFDAVTATFVIEVLENETPFHNDDNPYDVDGNGTVTPLDALAIINYLNIYGPGPVGPGDPGYGYDVNGDGQVTALDALLVINILNTLQNGGTVGGSNHSPATGPDAGDSNDQGTAENSPADRAPSGLPLQNTPLVNAPQADPSQGGENQNTSGPINDAPAIAGTSANRSAIVTTADATLTYEQTIQATDWLHQIRDEDQNPELTRAIDELITLLDESKE</sequence>
<dbReference type="PROSITE" id="PS50268">
    <property type="entry name" value="CADHERIN_2"/>
    <property type="match status" value="1"/>
</dbReference>
<dbReference type="InterPro" id="IPR002126">
    <property type="entry name" value="Cadherin-like_dom"/>
</dbReference>
<evidence type="ECO:0000256" key="4">
    <source>
        <dbReference type="ARBA" id="ARBA00023180"/>
    </source>
</evidence>